<evidence type="ECO:0000313" key="2">
    <source>
        <dbReference type="Proteomes" id="UP000887013"/>
    </source>
</evidence>
<evidence type="ECO:0000313" key="1">
    <source>
        <dbReference type="EMBL" id="GFT95872.1"/>
    </source>
</evidence>
<dbReference type="Proteomes" id="UP000887013">
    <property type="component" value="Unassembled WGS sequence"/>
</dbReference>
<gene>
    <name evidence="1" type="ORF">NPIL_571011</name>
</gene>
<dbReference type="EMBL" id="BMAW01121822">
    <property type="protein sequence ID" value="GFT95872.1"/>
    <property type="molecule type" value="Genomic_DNA"/>
</dbReference>
<name>A0A8X6PY20_NEPPI</name>
<proteinExistence type="predicted"/>
<keyword evidence="2" id="KW-1185">Reference proteome</keyword>
<organism evidence="1 2">
    <name type="scientific">Nephila pilipes</name>
    <name type="common">Giant wood spider</name>
    <name type="synonym">Nephila maculata</name>
    <dbReference type="NCBI Taxonomy" id="299642"/>
    <lineage>
        <taxon>Eukaryota</taxon>
        <taxon>Metazoa</taxon>
        <taxon>Ecdysozoa</taxon>
        <taxon>Arthropoda</taxon>
        <taxon>Chelicerata</taxon>
        <taxon>Arachnida</taxon>
        <taxon>Araneae</taxon>
        <taxon>Araneomorphae</taxon>
        <taxon>Entelegynae</taxon>
        <taxon>Araneoidea</taxon>
        <taxon>Nephilidae</taxon>
        <taxon>Nephila</taxon>
    </lineage>
</organism>
<accession>A0A8X6PY20</accession>
<reference evidence="1" key="1">
    <citation type="submission" date="2020-08" db="EMBL/GenBank/DDBJ databases">
        <title>Multicomponent nature underlies the extraordinary mechanical properties of spider dragline silk.</title>
        <authorList>
            <person name="Kono N."/>
            <person name="Nakamura H."/>
            <person name="Mori M."/>
            <person name="Yoshida Y."/>
            <person name="Ohtoshi R."/>
            <person name="Malay A.D."/>
            <person name="Moran D.A.P."/>
            <person name="Tomita M."/>
            <person name="Numata K."/>
            <person name="Arakawa K."/>
        </authorList>
    </citation>
    <scope>NUCLEOTIDE SEQUENCE</scope>
</reference>
<protein>
    <submittedName>
        <fullName evidence="1">Uncharacterized protein</fullName>
    </submittedName>
</protein>
<comment type="caution">
    <text evidence="1">The sequence shown here is derived from an EMBL/GenBank/DDBJ whole genome shotgun (WGS) entry which is preliminary data.</text>
</comment>
<dbReference type="AlphaFoldDB" id="A0A8X6PY20"/>
<sequence length="120" mass="13580">MPIRWLRLRGWVPIPVSSRSAYAAKADDMGWHITKTVVLEPIVLGCEFESGYLSLLGVIYFVIFKSNGELYIFNQCGGTMSAQHSYCRYWLVVVQSHGGVRIAFQSPSLAEIKDPERPDR</sequence>